<gene>
    <name evidence="2" type="ORF">GMARGA_LOCUS712</name>
</gene>
<keyword evidence="1" id="KW-0175">Coiled coil</keyword>
<organism evidence="2 3">
    <name type="scientific">Gigaspora margarita</name>
    <dbReference type="NCBI Taxonomy" id="4874"/>
    <lineage>
        <taxon>Eukaryota</taxon>
        <taxon>Fungi</taxon>
        <taxon>Fungi incertae sedis</taxon>
        <taxon>Mucoromycota</taxon>
        <taxon>Glomeromycotina</taxon>
        <taxon>Glomeromycetes</taxon>
        <taxon>Diversisporales</taxon>
        <taxon>Gigasporaceae</taxon>
        <taxon>Gigaspora</taxon>
    </lineage>
</organism>
<evidence type="ECO:0000256" key="1">
    <source>
        <dbReference type="SAM" id="Coils"/>
    </source>
</evidence>
<comment type="caution">
    <text evidence="2">The sequence shown here is derived from an EMBL/GenBank/DDBJ whole genome shotgun (WGS) entry which is preliminary data.</text>
</comment>
<keyword evidence="3" id="KW-1185">Reference proteome</keyword>
<name>A0ABM8VXA0_GIGMA</name>
<accession>A0ABM8VXA0</accession>
<reference evidence="2 3" key="1">
    <citation type="submission" date="2021-06" db="EMBL/GenBank/DDBJ databases">
        <authorList>
            <person name="Kallberg Y."/>
            <person name="Tangrot J."/>
            <person name="Rosling A."/>
        </authorList>
    </citation>
    <scope>NUCLEOTIDE SEQUENCE [LARGE SCALE GENOMIC DNA]</scope>
    <source>
        <strain evidence="2 3">120-4 pot B 10/14</strain>
    </source>
</reference>
<evidence type="ECO:0000313" key="3">
    <source>
        <dbReference type="Proteomes" id="UP000789901"/>
    </source>
</evidence>
<dbReference type="Proteomes" id="UP000789901">
    <property type="component" value="Unassembled WGS sequence"/>
</dbReference>
<protein>
    <submittedName>
        <fullName evidence="2">37309_t:CDS:1</fullName>
    </submittedName>
</protein>
<evidence type="ECO:0000313" key="2">
    <source>
        <dbReference type="EMBL" id="CAG8469654.1"/>
    </source>
</evidence>
<proteinExistence type="predicted"/>
<feature type="non-terminal residue" evidence="2">
    <location>
        <position position="264"/>
    </location>
</feature>
<feature type="coiled-coil region" evidence="1">
    <location>
        <begin position="61"/>
        <end position="88"/>
    </location>
</feature>
<dbReference type="EMBL" id="CAJVQB010000135">
    <property type="protein sequence ID" value="CAG8469654.1"/>
    <property type="molecule type" value="Genomic_DNA"/>
</dbReference>
<sequence length="264" mass="31440">MVEIIENSVNIEVPESKFTDISLSLIERLLHLKMLYLVDTNDGYIYTKKVSHLDTSKVPCEEQFHERILELEKQIEDLNDQLKEIENNPKITAINISNFFNNPKKRKELNDELEKTKFEESDIKICERIMNEINSTELEKIDWDDIKNEYNESNNKKKFIEDFQEKWFSDRAATLTKKDSSLTKDEVKLKRFKFLLLGNYIITCDPRNKTYLNYRLINYQRLATLHDLLGTKVLELPMATTFFTKHSNGTKFESFIEWVKQYKE</sequence>